<organism evidence="12 13">
    <name type="scientific">Owenia fusiformis</name>
    <name type="common">Polychaete worm</name>
    <dbReference type="NCBI Taxonomy" id="6347"/>
    <lineage>
        <taxon>Eukaryota</taxon>
        <taxon>Metazoa</taxon>
        <taxon>Spiralia</taxon>
        <taxon>Lophotrochozoa</taxon>
        <taxon>Annelida</taxon>
        <taxon>Polychaeta</taxon>
        <taxon>Sedentaria</taxon>
        <taxon>Canalipalpata</taxon>
        <taxon>Sabellida</taxon>
        <taxon>Oweniida</taxon>
        <taxon>Oweniidae</taxon>
        <taxon>Owenia</taxon>
    </lineage>
</organism>
<evidence type="ECO:0000256" key="10">
    <source>
        <dbReference type="RuleBase" id="RU079119"/>
    </source>
</evidence>
<feature type="compositionally biased region" description="Low complexity" evidence="11">
    <location>
        <begin position="222"/>
        <end position="244"/>
    </location>
</feature>
<dbReference type="AlphaFoldDB" id="A0A8J1XUN9"/>
<feature type="transmembrane region" description="Helical" evidence="10">
    <location>
        <begin position="406"/>
        <end position="429"/>
    </location>
</feature>
<gene>
    <name evidence="12" type="ORF">OFUS_LOCUS21319</name>
</gene>
<evidence type="ECO:0000256" key="6">
    <source>
        <dbReference type="ARBA" id="ARBA00023136"/>
    </source>
</evidence>
<keyword evidence="13" id="KW-1185">Reference proteome</keyword>
<dbReference type="EMBL" id="CAIIXF020000010">
    <property type="protein sequence ID" value="CAH1796966.1"/>
    <property type="molecule type" value="Genomic_DNA"/>
</dbReference>
<dbReference type="GO" id="GO:0005794">
    <property type="term" value="C:Golgi apparatus"/>
    <property type="evidence" value="ECO:0007669"/>
    <property type="project" value="UniProtKB-SubCell"/>
</dbReference>
<keyword evidence="8" id="KW-0449">Lipoprotein</keyword>
<evidence type="ECO:0000256" key="1">
    <source>
        <dbReference type="ARBA" id="ARBA00004166"/>
    </source>
</evidence>
<feature type="transmembrane region" description="Helical" evidence="10">
    <location>
        <begin position="156"/>
        <end position="176"/>
    </location>
</feature>
<dbReference type="GO" id="GO:0005783">
    <property type="term" value="C:endoplasmic reticulum"/>
    <property type="evidence" value="ECO:0007669"/>
    <property type="project" value="TreeGrafter"/>
</dbReference>
<reference evidence="12" key="1">
    <citation type="submission" date="2022-03" db="EMBL/GenBank/DDBJ databases">
        <authorList>
            <person name="Martin C."/>
        </authorList>
    </citation>
    <scope>NUCLEOTIDE SEQUENCE</scope>
</reference>
<feature type="transmembrane region" description="Helical" evidence="10">
    <location>
        <begin position="359"/>
        <end position="379"/>
    </location>
</feature>
<keyword evidence="3 10" id="KW-0812">Transmembrane</keyword>
<comment type="subcellular location">
    <subcellularLocation>
        <location evidence="1">Golgi apparatus</location>
        <location evidence="1">trans-Golgi network membrane</location>
        <topology evidence="1">Multi-pass membrane protein</topology>
    </subcellularLocation>
</comment>
<evidence type="ECO:0000256" key="7">
    <source>
        <dbReference type="ARBA" id="ARBA00023139"/>
    </source>
</evidence>
<evidence type="ECO:0000313" key="12">
    <source>
        <dbReference type="EMBL" id="CAH1796966.1"/>
    </source>
</evidence>
<evidence type="ECO:0000256" key="3">
    <source>
        <dbReference type="ARBA" id="ARBA00022692"/>
    </source>
</evidence>
<keyword evidence="5" id="KW-0333">Golgi apparatus</keyword>
<protein>
    <recommendedName>
        <fullName evidence="10">Palmitoyltransferase</fullName>
        <ecNumber evidence="10">2.3.1.225</ecNumber>
    </recommendedName>
</protein>
<evidence type="ECO:0000256" key="2">
    <source>
        <dbReference type="ARBA" id="ARBA00022679"/>
    </source>
</evidence>
<feature type="transmembrane region" description="Helical" evidence="10">
    <location>
        <begin position="128"/>
        <end position="150"/>
    </location>
</feature>
<feature type="transmembrane region" description="Helical" evidence="10">
    <location>
        <begin position="89"/>
        <end position="116"/>
    </location>
</feature>
<keyword evidence="2 10" id="KW-0808">Transferase</keyword>
<dbReference type="InterPro" id="IPR039859">
    <property type="entry name" value="PFA4/ZDH16/20/ERF2-like"/>
</dbReference>
<evidence type="ECO:0000256" key="4">
    <source>
        <dbReference type="ARBA" id="ARBA00022989"/>
    </source>
</evidence>
<comment type="catalytic activity">
    <reaction evidence="10">
        <text>L-cysteinyl-[protein] + hexadecanoyl-CoA = S-hexadecanoyl-L-cysteinyl-[protein] + CoA</text>
        <dbReference type="Rhea" id="RHEA:36683"/>
        <dbReference type="Rhea" id="RHEA-COMP:10131"/>
        <dbReference type="Rhea" id="RHEA-COMP:11032"/>
        <dbReference type="ChEBI" id="CHEBI:29950"/>
        <dbReference type="ChEBI" id="CHEBI:57287"/>
        <dbReference type="ChEBI" id="CHEBI:57379"/>
        <dbReference type="ChEBI" id="CHEBI:74151"/>
        <dbReference type="EC" id="2.3.1.225"/>
    </reaction>
</comment>
<dbReference type="EC" id="2.3.1.225" evidence="10"/>
<keyword evidence="6 10" id="KW-0472">Membrane</keyword>
<evidence type="ECO:0000256" key="8">
    <source>
        <dbReference type="ARBA" id="ARBA00023288"/>
    </source>
</evidence>
<evidence type="ECO:0000313" key="13">
    <source>
        <dbReference type="Proteomes" id="UP000749559"/>
    </source>
</evidence>
<dbReference type="Pfam" id="PF01529">
    <property type="entry name" value="DHHC"/>
    <property type="match status" value="1"/>
</dbReference>
<feature type="compositionally biased region" description="Polar residues" evidence="11">
    <location>
        <begin position="196"/>
        <end position="206"/>
    </location>
</feature>
<dbReference type="PANTHER" id="PTHR22883:SF475">
    <property type="entry name" value="PALMITOYLTRANSFERASE ZDHHC23"/>
    <property type="match status" value="1"/>
</dbReference>
<dbReference type="Proteomes" id="UP000749559">
    <property type="component" value="Unassembled WGS sequence"/>
</dbReference>
<evidence type="ECO:0000256" key="11">
    <source>
        <dbReference type="SAM" id="MobiDB-lite"/>
    </source>
</evidence>
<name>A0A8J1XUN9_OWEFU</name>
<comment type="similarity">
    <text evidence="10">Belongs to the DHHC palmitoyltransferase family.</text>
</comment>
<accession>A0A8J1XUN9</accession>
<feature type="region of interest" description="Disordered" evidence="11">
    <location>
        <begin position="196"/>
        <end position="254"/>
    </location>
</feature>
<comment type="domain">
    <text evidence="10">The DHHC domain is required for palmitoyltransferase activity.</text>
</comment>
<dbReference type="OrthoDB" id="430659at2759"/>
<dbReference type="GO" id="GO:0006612">
    <property type="term" value="P:protein targeting to membrane"/>
    <property type="evidence" value="ECO:0007669"/>
    <property type="project" value="TreeGrafter"/>
</dbReference>
<evidence type="ECO:0000256" key="5">
    <source>
        <dbReference type="ARBA" id="ARBA00023034"/>
    </source>
</evidence>
<keyword evidence="7" id="KW-0564">Palmitate</keyword>
<sequence>MVRRSKDDDPLCCCEFVNQSGERRHILQCCCDCEAVDSACDRLLKCEKLPIHAIDSVLDTMFDRCRLPWIGGAIQVNLDVFLPVAVVPFSLIIACIHAYVAVLVLTLMPLSMYLFYRTWQKRTNRKRTQFFFSWAVTSMVFSFHVFEIMALGLRKILLWENLLVVTLTAALAYMVYLTKQNPGFLAIVPHPKHAQLNGQAGPTRTVTQEHKHKHKHSDLGDYESSTKSEQQTQQNQSYSPSNTQGEIPHQRNKDHKVNIASDITQHPVGDMLMNNFGFHEEELREKQLEMKGEIIYQEKCTWVDARPFRDGKLVTFCNTCNVKKTPRSGHCTVCNVCVQGRDHHCVWIDTCIGVNNHRAFLLAMFLFIITGIYGAHLSLTSVCTPEMYLDWFLWPNDCRFVYSDNINAIVFVTAMYSIIACSIMCFSLFHQFILISQNLTGQEQHMAAYRGLTTCGLFASNNVNNHSFYRNWRDFLQNRRNQAYGPGVL</sequence>
<dbReference type="InterPro" id="IPR001594">
    <property type="entry name" value="Palmitoyltrfase_DHHC"/>
</dbReference>
<dbReference type="PROSITE" id="PS50216">
    <property type="entry name" value="DHHC"/>
    <property type="match status" value="1"/>
</dbReference>
<keyword evidence="9 10" id="KW-0012">Acyltransferase</keyword>
<dbReference type="PANTHER" id="PTHR22883">
    <property type="entry name" value="ZINC FINGER DHHC DOMAIN CONTAINING PROTEIN"/>
    <property type="match status" value="1"/>
</dbReference>
<dbReference type="GO" id="GO:0019706">
    <property type="term" value="F:protein-cysteine S-palmitoyltransferase activity"/>
    <property type="evidence" value="ECO:0007669"/>
    <property type="project" value="UniProtKB-EC"/>
</dbReference>
<comment type="caution">
    <text evidence="12">The sequence shown here is derived from an EMBL/GenBank/DDBJ whole genome shotgun (WGS) entry which is preliminary data.</text>
</comment>
<keyword evidence="4 10" id="KW-1133">Transmembrane helix</keyword>
<proteinExistence type="inferred from homology"/>
<evidence type="ECO:0000256" key="9">
    <source>
        <dbReference type="ARBA" id="ARBA00023315"/>
    </source>
</evidence>